<reference evidence="1 2" key="1">
    <citation type="submission" date="2019-09" db="EMBL/GenBank/DDBJ databases">
        <title>Distinct polysaccharide growth profiles of human intestinal Prevotella copri isolates.</title>
        <authorList>
            <person name="Fehlner-Peach H."/>
            <person name="Magnabosco C."/>
            <person name="Raghavan V."/>
            <person name="Scher J.U."/>
            <person name="Tett A."/>
            <person name="Cox L.M."/>
            <person name="Gottsegen C."/>
            <person name="Watters A."/>
            <person name="Wiltshire- Gordon J.D."/>
            <person name="Segata N."/>
            <person name="Bonneau R."/>
            <person name="Littman D.R."/>
        </authorList>
    </citation>
    <scope>NUCLEOTIDE SEQUENCE [LARGE SCALE GENOMIC DNA]</scope>
    <source>
        <strain evidence="2">iA622</strain>
    </source>
</reference>
<name>A0A6G1U1L0_9BACT</name>
<gene>
    <name evidence="1" type="ORF">F7D73_10880</name>
</gene>
<sequence length="201" mass="23416">MKKILFIILYLCFAISLKAKLVTGTFIYYNLFIISPNAYPVCIDGFFEKDKGLRIQMCHCEKLIYGLLKNSYICPFLMGVESSLYCKIYQQKFGVEKGFLMYNSELQRFSKEYDGFSKCEIKLTDNQMIILSLCAMSGSFEIEEKKNVSYNSTLGVDLTRYKDEFVQLMYPIRISSYSHINYKLIDIKKGKEKKVVIDCAY</sequence>
<dbReference type="AlphaFoldDB" id="A0A6G1U1L0"/>
<proteinExistence type="predicted"/>
<comment type="caution">
    <text evidence="1">The sequence shown here is derived from an EMBL/GenBank/DDBJ whole genome shotgun (WGS) entry which is preliminary data.</text>
</comment>
<protein>
    <submittedName>
        <fullName evidence="1">Uncharacterized protein</fullName>
    </submittedName>
</protein>
<evidence type="ECO:0000313" key="2">
    <source>
        <dbReference type="Proteomes" id="UP000480425"/>
    </source>
</evidence>
<evidence type="ECO:0000313" key="1">
    <source>
        <dbReference type="EMBL" id="MQN81442.1"/>
    </source>
</evidence>
<dbReference type="EMBL" id="VZCB01000079">
    <property type="protein sequence ID" value="MQN81442.1"/>
    <property type="molecule type" value="Genomic_DNA"/>
</dbReference>
<dbReference type="Proteomes" id="UP000480425">
    <property type="component" value="Unassembled WGS sequence"/>
</dbReference>
<dbReference type="RefSeq" id="WP_153124626.1">
    <property type="nucleotide sequence ID" value="NZ_VZCB01000079.1"/>
</dbReference>
<accession>A0A6G1U1L0</accession>
<organism evidence="1 2">
    <name type="scientific">Segatella copri</name>
    <dbReference type="NCBI Taxonomy" id="165179"/>
    <lineage>
        <taxon>Bacteria</taxon>
        <taxon>Pseudomonadati</taxon>
        <taxon>Bacteroidota</taxon>
        <taxon>Bacteroidia</taxon>
        <taxon>Bacteroidales</taxon>
        <taxon>Prevotellaceae</taxon>
        <taxon>Segatella</taxon>
    </lineage>
</organism>